<evidence type="ECO:0000259" key="3">
    <source>
        <dbReference type="Pfam" id="PF00294"/>
    </source>
</evidence>
<dbReference type="Proteomes" id="UP000469440">
    <property type="component" value="Unassembled WGS sequence"/>
</dbReference>
<dbReference type="PANTHER" id="PTHR10584">
    <property type="entry name" value="SUGAR KINASE"/>
    <property type="match status" value="1"/>
</dbReference>
<keyword evidence="5" id="KW-1185">Reference proteome</keyword>
<dbReference type="CDD" id="cd01941">
    <property type="entry name" value="YeiC_kinase_like"/>
    <property type="match status" value="1"/>
</dbReference>
<gene>
    <name evidence="4" type="primary">psuK</name>
    <name evidence="4" type="ORF">CAFE_05910</name>
</gene>
<evidence type="ECO:0000256" key="2">
    <source>
        <dbReference type="ARBA" id="ARBA00022777"/>
    </source>
</evidence>
<dbReference type="Pfam" id="PF13412">
    <property type="entry name" value="HTH_24"/>
    <property type="match status" value="1"/>
</dbReference>
<dbReference type="SUPFAM" id="SSF46785">
    <property type="entry name" value="Winged helix' DNA-binding domain"/>
    <property type="match status" value="1"/>
</dbReference>
<dbReference type="InterPro" id="IPR036388">
    <property type="entry name" value="WH-like_DNA-bd_sf"/>
</dbReference>
<dbReference type="Gene3D" id="1.10.10.10">
    <property type="entry name" value="Winged helix-like DNA-binding domain superfamily/Winged helix DNA-binding domain"/>
    <property type="match status" value="1"/>
</dbReference>
<dbReference type="EC" id="2.7.1.83" evidence="4"/>
<organism evidence="4 5">
    <name type="scientific">Caproicibacter fermentans</name>
    <dbReference type="NCBI Taxonomy" id="2576756"/>
    <lineage>
        <taxon>Bacteria</taxon>
        <taxon>Bacillati</taxon>
        <taxon>Bacillota</taxon>
        <taxon>Clostridia</taxon>
        <taxon>Eubacteriales</taxon>
        <taxon>Acutalibacteraceae</taxon>
        <taxon>Caproicibacter</taxon>
    </lineage>
</organism>
<evidence type="ECO:0000256" key="1">
    <source>
        <dbReference type="ARBA" id="ARBA00022679"/>
    </source>
</evidence>
<dbReference type="EMBL" id="VWXL01000014">
    <property type="protein sequence ID" value="MVB09922.1"/>
    <property type="molecule type" value="Genomic_DNA"/>
</dbReference>
<dbReference type="Pfam" id="PF00294">
    <property type="entry name" value="PfkB"/>
    <property type="match status" value="1"/>
</dbReference>
<proteinExistence type="predicted"/>
<dbReference type="OrthoDB" id="9806249at2"/>
<evidence type="ECO:0000313" key="4">
    <source>
        <dbReference type="EMBL" id="MVB09922.1"/>
    </source>
</evidence>
<dbReference type="AlphaFoldDB" id="A0A6N8HW18"/>
<comment type="caution">
    <text evidence="4">The sequence shown here is derived from an EMBL/GenBank/DDBJ whole genome shotgun (WGS) entry which is preliminary data.</text>
</comment>
<reference evidence="4 5" key="1">
    <citation type="submission" date="2019-09" db="EMBL/GenBank/DDBJ databases">
        <title>Genome sequence of Clostridium sp. EA1.</title>
        <authorList>
            <person name="Poehlein A."/>
            <person name="Bengelsdorf F.R."/>
            <person name="Daniel R."/>
        </authorList>
    </citation>
    <scope>NUCLEOTIDE SEQUENCE [LARGE SCALE GENOMIC DNA]</scope>
    <source>
        <strain evidence="4 5">EA1</strain>
    </source>
</reference>
<dbReference type="InterPro" id="IPR029056">
    <property type="entry name" value="Ribokinase-like"/>
</dbReference>
<dbReference type="InterPro" id="IPR011611">
    <property type="entry name" value="PfkB_dom"/>
</dbReference>
<dbReference type="RefSeq" id="WP_066649486.1">
    <property type="nucleotide sequence ID" value="NZ_VWXL01000014.1"/>
</dbReference>
<sequence>MITQRERQILHWIENNPLISQQELAEKAGITRSSVAVHISNLMKKGLIRGKGYILQRDPYAVVVGGANIDIGGKPFRALIPKDSNPGRVTLSSGGVGRNIAVNLSQLGVGVKFITALGDDAYAAQLADGCRKSGLDLSESLTVPGGATSTYLYLTDDAGDMELAVNDMEIYEKLTPEYLKTKADLIENAALCILDTNLTAETVRYLAENIHCPLFCDPVSAAKAGKLSGLLGHLHTLKPNLLEAELLSGVKITDDRSLEQAAEILLETGLERVFLSLGTRGVYCADHSESFRLPCFPSSVVNATGVGDSFLAAVAWGWIQGLSLRECAEAGLAAASVCIESPQTVSPELNRESLLNRLNASKNTGCEYHSEL</sequence>
<dbReference type="GO" id="GO:0050225">
    <property type="term" value="F:pseudouridine kinase activity"/>
    <property type="evidence" value="ECO:0007669"/>
    <property type="project" value="UniProtKB-EC"/>
</dbReference>
<name>A0A6N8HW18_9FIRM</name>
<dbReference type="PROSITE" id="PS00583">
    <property type="entry name" value="PFKB_KINASES_1"/>
    <property type="match status" value="1"/>
</dbReference>
<accession>A0A6N8HW18</accession>
<dbReference type="InterPro" id="IPR036390">
    <property type="entry name" value="WH_DNA-bd_sf"/>
</dbReference>
<keyword evidence="1 4" id="KW-0808">Transferase</keyword>
<dbReference type="Gene3D" id="3.40.1190.20">
    <property type="match status" value="1"/>
</dbReference>
<keyword evidence="2 4" id="KW-0418">Kinase</keyword>
<dbReference type="SUPFAM" id="SSF53613">
    <property type="entry name" value="Ribokinase-like"/>
    <property type="match status" value="1"/>
</dbReference>
<dbReference type="PANTHER" id="PTHR10584:SF166">
    <property type="entry name" value="RIBOKINASE"/>
    <property type="match status" value="1"/>
</dbReference>
<evidence type="ECO:0000313" key="5">
    <source>
        <dbReference type="Proteomes" id="UP000469440"/>
    </source>
</evidence>
<protein>
    <submittedName>
        <fullName evidence="4">Pseudouridine kinase</fullName>
        <ecNumber evidence="4">2.7.1.83</ecNumber>
    </submittedName>
</protein>
<feature type="domain" description="Carbohydrate kinase PfkB" evidence="3">
    <location>
        <begin position="60"/>
        <end position="347"/>
    </location>
</feature>
<dbReference type="InterPro" id="IPR002173">
    <property type="entry name" value="Carboh/pur_kinase_PfkB_CS"/>
</dbReference>